<dbReference type="Proteomes" id="UP001152747">
    <property type="component" value="Unassembled WGS sequence"/>
</dbReference>
<name>A0A9P1INK9_9PELO</name>
<feature type="signal peptide" evidence="1">
    <location>
        <begin position="1"/>
        <end position="20"/>
    </location>
</feature>
<accession>A0A9P1INK9</accession>
<reference evidence="2" key="1">
    <citation type="submission" date="2022-11" db="EMBL/GenBank/DDBJ databases">
        <authorList>
            <person name="Kikuchi T."/>
        </authorList>
    </citation>
    <scope>NUCLEOTIDE SEQUENCE</scope>
    <source>
        <strain evidence="2">PS1010</strain>
    </source>
</reference>
<evidence type="ECO:0000313" key="2">
    <source>
        <dbReference type="EMBL" id="CAI5448337.1"/>
    </source>
</evidence>
<sequence>MMGFSILVIFGLLTTSLVSSSSRYWIDSETSFQPSRFRAFRFTPKIFTSPENVKLSEELENDSEELKPMFKRAAFIKRRGRELFGKRSAPDFDGDMMVDARYRRRANELFGRK</sequence>
<organism evidence="2 3">
    <name type="scientific">Caenorhabditis angaria</name>
    <dbReference type="NCBI Taxonomy" id="860376"/>
    <lineage>
        <taxon>Eukaryota</taxon>
        <taxon>Metazoa</taxon>
        <taxon>Ecdysozoa</taxon>
        <taxon>Nematoda</taxon>
        <taxon>Chromadorea</taxon>
        <taxon>Rhabditida</taxon>
        <taxon>Rhabditina</taxon>
        <taxon>Rhabditomorpha</taxon>
        <taxon>Rhabditoidea</taxon>
        <taxon>Rhabditidae</taxon>
        <taxon>Peloderinae</taxon>
        <taxon>Caenorhabditis</taxon>
    </lineage>
</organism>
<dbReference type="OrthoDB" id="5859177at2759"/>
<protein>
    <submittedName>
        <fullName evidence="2">Uncharacterized protein</fullName>
    </submittedName>
</protein>
<proteinExistence type="predicted"/>
<keyword evidence="3" id="KW-1185">Reference proteome</keyword>
<feature type="chain" id="PRO_5040508952" evidence="1">
    <location>
        <begin position="21"/>
        <end position="113"/>
    </location>
</feature>
<dbReference type="AlphaFoldDB" id="A0A9P1INK9"/>
<comment type="caution">
    <text evidence="2">The sequence shown here is derived from an EMBL/GenBank/DDBJ whole genome shotgun (WGS) entry which is preliminary data.</text>
</comment>
<gene>
    <name evidence="2" type="ORF">CAMP_LOCUS10974</name>
</gene>
<evidence type="ECO:0000313" key="3">
    <source>
        <dbReference type="Proteomes" id="UP001152747"/>
    </source>
</evidence>
<evidence type="ECO:0000256" key="1">
    <source>
        <dbReference type="SAM" id="SignalP"/>
    </source>
</evidence>
<dbReference type="EMBL" id="CANHGI010000004">
    <property type="protein sequence ID" value="CAI5448337.1"/>
    <property type="molecule type" value="Genomic_DNA"/>
</dbReference>
<keyword evidence="1" id="KW-0732">Signal</keyword>